<sequence>MFDLPLPADSSLYPAASWALATIFTPPSTTQLPVFQVSQPSSGPTVAMGTIYTNPLGGELSSKDQRPSSPLRTPITSLPQQQPVPSATLATGQASCLLPRPPATPHKFYLLLICFTAAHPPLDPQKSHDQSHLTKIPRPTPAFLERTKLIGGFSTLNVAHPSYSALEDKAVDVTTLPPLELGEHSDKNQAAAPSHIPAVIPPDSPNYKRPGDPKPRAHTKKVAGSGPPQLHLISEHPAVGGPLSSTPEHTLCSQSSSKRLAMLPPHNPPSSKVSHEDLSRNVAQGSHNQAATSAQVSQRASLPDPTPVPPQAMPTPKVSAVKGLPPTVAGFNLFGLENGKPFLELVSHLFTKSSLDDLGPTGELKCLSCIIGFSENCEIQAPIEEPTTGDLARASKHSLILDVLLRLSHIATEWDEVHHAKATLDCALAQYQHSVSEFAEELLTTDEYFANTDPDFWVDIGLTHSQESAVLMLKTARNALDGPKGMSSRDATYRLYNVHAAAALGLVDQDTESFSIDLPKPLNWNDHHDAVAAQFSLPKPPKAKLSKKGADGKGKAKAW</sequence>
<gene>
    <name evidence="2" type="ORF">NP233_g11991</name>
</gene>
<feature type="compositionally biased region" description="Polar residues" evidence="1">
    <location>
        <begin position="243"/>
        <end position="258"/>
    </location>
</feature>
<name>A0AAD5VFD2_9AGAR</name>
<accession>A0AAD5VFD2</accession>
<comment type="caution">
    <text evidence="2">The sequence shown here is derived from an EMBL/GenBank/DDBJ whole genome shotgun (WGS) entry which is preliminary data.</text>
</comment>
<feature type="compositionally biased region" description="Polar residues" evidence="1">
    <location>
        <begin position="281"/>
        <end position="300"/>
    </location>
</feature>
<protein>
    <submittedName>
        <fullName evidence="2">Uncharacterized protein</fullName>
    </submittedName>
</protein>
<organism evidence="2 3">
    <name type="scientific">Leucocoprinus birnbaumii</name>
    <dbReference type="NCBI Taxonomy" id="56174"/>
    <lineage>
        <taxon>Eukaryota</taxon>
        <taxon>Fungi</taxon>
        <taxon>Dikarya</taxon>
        <taxon>Basidiomycota</taxon>
        <taxon>Agaricomycotina</taxon>
        <taxon>Agaricomycetes</taxon>
        <taxon>Agaricomycetidae</taxon>
        <taxon>Agaricales</taxon>
        <taxon>Agaricineae</taxon>
        <taxon>Agaricaceae</taxon>
        <taxon>Leucocoprinus</taxon>
    </lineage>
</organism>
<feature type="region of interest" description="Disordered" evidence="1">
    <location>
        <begin position="536"/>
        <end position="559"/>
    </location>
</feature>
<feature type="compositionally biased region" description="Polar residues" evidence="1">
    <location>
        <begin position="67"/>
        <end position="86"/>
    </location>
</feature>
<evidence type="ECO:0000313" key="2">
    <source>
        <dbReference type="EMBL" id="KAJ3556381.1"/>
    </source>
</evidence>
<feature type="region of interest" description="Disordered" evidence="1">
    <location>
        <begin position="179"/>
        <end position="319"/>
    </location>
</feature>
<dbReference type="AlphaFoldDB" id="A0AAD5VFD2"/>
<dbReference type="Proteomes" id="UP001213000">
    <property type="component" value="Unassembled WGS sequence"/>
</dbReference>
<evidence type="ECO:0000313" key="3">
    <source>
        <dbReference type="Proteomes" id="UP001213000"/>
    </source>
</evidence>
<reference evidence="2" key="1">
    <citation type="submission" date="2022-07" db="EMBL/GenBank/DDBJ databases">
        <title>Genome Sequence of Leucocoprinus birnbaumii.</title>
        <authorList>
            <person name="Buettner E."/>
        </authorList>
    </citation>
    <scope>NUCLEOTIDE SEQUENCE</scope>
    <source>
        <strain evidence="2">VT141</strain>
    </source>
</reference>
<feature type="region of interest" description="Disordered" evidence="1">
    <location>
        <begin position="52"/>
        <end position="86"/>
    </location>
</feature>
<keyword evidence="3" id="KW-1185">Reference proteome</keyword>
<evidence type="ECO:0000256" key="1">
    <source>
        <dbReference type="SAM" id="MobiDB-lite"/>
    </source>
</evidence>
<feature type="compositionally biased region" description="Basic and acidic residues" evidence="1">
    <location>
        <begin position="548"/>
        <end position="559"/>
    </location>
</feature>
<proteinExistence type="predicted"/>
<feature type="compositionally biased region" description="Pro residues" evidence="1">
    <location>
        <begin position="304"/>
        <end position="313"/>
    </location>
</feature>
<dbReference type="EMBL" id="JANIEX010001583">
    <property type="protein sequence ID" value="KAJ3556381.1"/>
    <property type="molecule type" value="Genomic_DNA"/>
</dbReference>